<dbReference type="InterPro" id="IPR050469">
    <property type="entry name" value="Diguanylate_Cyclase"/>
</dbReference>
<keyword evidence="4" id="KW-0472">Membrane</keyword>
<dbReference type="InterPro" id="IPR011990">
    <property type="entry name" value="TPR-like_helical_dom_sf"/>
</dbReference>
<accession>A0ABU1VZN6</accession>
<comment type="caution">
    <text evidence="6">The sequence shown here is derived from an EMBL/GenBank/DDBJ whole genome shotgun (WGS) entry which is preliminary data.</text>
</comment>
<reference evidence="6 7" key="1">
    <citation type="submission" date="2023-07" db="EMBL/GenBank/DDBJ databases">
        <title>Sorghum-associated microbial communities from plants grown in Nebraska, USA.</title>
        <authorList>
            <person name="Schachtman D."/>
        </authorList>
    </citation>
    <scope>NUCLEOTIDE SEQUENCE [LARGE SCALE GENOMIC DNA]</scope>
    <source>
        <strain evidence="6 7">4138</strain>
    </source>
</reference>
<keyword evidence="3" id="KW-0802">TPR repeat</keyword>
<dbReference type="PANTHER" id="PTHR45138:SF9">
    <property type="entry name" value="DIGUANYLATE CYCLASE DGCM-RELATED"/>
    <property type="match status" value="1"/>
</dbReference>
<dbReference type="PROSITE" id="PS50887">
    <property type="entry name" value="GGDEF"/>
    <property type="match status" value="1"/>
</dbReference>
<dbReference type="CDD" id="cd01949">
    <property type="entry name" value="GGDEF"/>
    <property type="match status" value="1"/>
</dbReference>
<dbReference type="Pfam" id="PF00990">
    <property type="entry name" value="GGDEF"/>
    <property type="match status" value="1"/>
</dbReference>
<dbReference type="EMBL" id="JAVDWR010000005">
    <property type="protein sequence ID" value="MDR7121174.1"/>
    <property type="molecule type" value="Genomic_DNA"/>
</dbReference>
<dbReference type="EC" id="2.7.7.65" evidence="1"/>
<comment type="catalytic activity">
    <reaction evidence="2">
        <text>2 GTP = 3',3'-c-di-GMP + 2 diphosphate</text>
        <dbReference type="Rhea" id="RHEA:24898"/>
        <dbReference type="ChEBI" id="CHEBI:33019"/>
        <dbReference type="ChEBI" id="CHEBI:37565"/>
        <dbReference type="ChEBI" id="CHEBI:58805"/>
        <dbReference type="EC" id="2.7.7.65"/>
    </reaction>
</comment>
<name>A0ABU1VZN6_9GAMM</name>
<keyword evidence="4" id="KW-0812">Transmembrane</keyword>
<organism evidence="6 7">
    <name type="scientific">Rheinheimera soli</name>
    <dbReference type="NCBI Taxonomy" id="443616"/>
    <lineage>
        <taxon>Bacteria</taxon>
        <taxon>Pseudomonadati</taxon>
        <taxon>Pseudomonadota</taxon>
        <taxon>Gammaproteobacteria</taxon>
        <taxon>Chromatiales</taxon>
        <taxon>Chromatiaceae</taxon>
        <taxon>Rheinheimera</taxon>
    </lineage>
</organism>
<dbReference type="Gene3D" id="1.25.40.10">
    <property type="entry name" value="Tetratricopeptide repeat domain"/>
    <property type="match status" value="2"/>
</dbReference>
<feature type="transmembrane region" description="Helical" evidence="4">
    <location>
        <begin position="395"/>
        <end position="416"/>
    </location>
</feature>
<dbReference type="SMART" id="SM00028">
    <property type="entry name" value="TPR"/>
    <property type="match status" value="6"/>
</dbReference>
<proteinExistence type="predicted"/>
<dbReference type="Gene3D" id="3.30.70.270">
    <property type="match status" value="1"/>
</dbReference>
<dbReference type="SUPFAM" id="SSF55073">
    <property type="entry name" value="Nucleotide cyclase"/>
    <property type="match status" value="1"/>
</dbReference>
<dbReference type="SMART" id="SM00267">
    <property type="entry name" value="GGDEF"/>
    <property type="match status" value="1"/>
</dbReference>
<sequence>MSSRLLELEELAIDQFAEADPQFQQLLQSQSEPELLRKVQQSYCWVIAVQDPELGLQLVQDYKNQQQDLLWQLRFLLCEGYAKEQQGKTAEAMLDYQRVLSYQETETDPELQAKALVLRGEQYAENAAYADALTDLQKAYQLELTNGTKGRQNYVANALANLYSDAAVGDYEQAISLYKKSLEHWQESGNLQGQATALFNLGGTYESAGQFELALQYLNQALVIDQKRGDAAEIAYDKRLVARVLTKLGQGEKALELLNEAISYYQSSADAQMLAYCQLSRAITYRSLKLYQNAQQDFDSAMSYFAAKPDLRFEALLYKEYALLHAEMLQWQDAFMMQQRQQQKDAEIQQQLLDQRTTRLKVQLQTEQIQREKTELEVKNAAQRQALTDSEELRFWQYLALLCALLLILAMLFLFIRQRALSVQLKDMALTDELTHLPNRRHTLALAQQLWQQWQQHQQPFSVLAADIDFFKAINDQFGHAAGDLVLQKIAYCLRQELRPADKLGRVGGEEFLILLPGTDLSNARAIAQRLCDAVAAMQWPQLQDSYVVTLSLGLAQSGKHKDFIQLWGSADAALYKAKESGRNRTEVAE</sequence>
<dbReference type="Proteomes" id="UP001257909">
    <property type="component" value="Unassembled WGS sequence"/>
</dbReference>
<dbReference type="PROSITE" id="PS50005">
    <property type="entry name" value="TPR"/>
    <property type="match status" value="1"/>
</dbReference>
<protein>
    <recommendedName>
        <fullName evidence="1">diguanylate cyclase</fullName>
        <ecNumber evidence="1">2.7.7.65</ecNumber>
    </recommendedName>
</protein>
<dbReference type="RefSeq" id="WP_310277840.1">
    <property type="nucleotide sequence ID" value="NZ_JAVDWR010000005.1"/>
</dbReference>
<evidence type="ECO:0000259" key="5">
    <source>
        <dbReference type="PROSITE" id="PS50887"/>
    </source>
</evidence>
<feature type="repeat" description="TPR" evidence="3">
    <location>
        <begin position="195"/>
        <end position="228"/>
    </location>
</feature>
<keyword evidence="7" id="KW-1185">Reference proteome</keyword>
<dbReference type="PANTHER" id="PTHR45138">
    <property type="entry name" value="REGULATORY COMPONENTS OF SENSORY TRANSDUCTION SYSTEM"/>
    <property type="match status" value="1"/>
</dbReference>
<evidence type="ECO:0000256" key="1">
    <source>
        <dbReference type="ARBA" id="ARBA00012528"/>
    </source>
</evidence>
<gene>
    <name evidence="6" type="ORF">J2W69_002115</name>
</gene>
<keyword evidence="4" id="KW-1133">Transmembrane helix</keyword>
<evidence type="ECO:0000256" key="3">
    <source>
        <dbReference type="PROSITE-ProRule" id="PRU00339"/>
    </source>
</evidence>
<dbReference type="InterPro" id="IPR000160">
    <property type="entry name" value="GGDEF_dom"/>
</dbReference>
<dbReference type="SUPFAM" id="SSF48452">
    <property type="entry name" value="TPR-like"/>
    <property type="match status" value="2"/>
</dbReference>
<dbReference type="InterPro" id="IPR043128">
    <property type="entry name" value="Rev_trsase/Diguanyl_cyclase"/>
</dbReference>
<evidence type="ECO:0000313" key="6">
    <source>
        <dbReference type="EMBL" id="MDR7121174.1"/>
    </source>
</evidence>
<evidence type="ECO:0000256" key="4">
    <source>
        <dbReference type="SAM" id="Phobius"/>
    </source>
</evidence>
<dbReference type="NCBIfam" id="TIGR00254">
    <property type="entry name" value="GGDEF"/>
    <property type="match status" value="1"/>
</dbReference>
<dbReference type="InterPro" id="IPR029787">
    <property type="entry name" value="Nucleotide_cyclase"/>
</dbReference>
<dbReference type="Pfam" id="PF13424">
    <property type="entry name" value="TPR_12"/>
    <property type="match status" value="1"/>
</dbReference>
<evidence type="ECO:0000256" key="2">
    <source>
        <dbReference type="ARBA" id="ARBA00034247"/>
    </source>
</evidence>
<evidence type="ECO:0000313" key="7">
    <source>
        <dbReference type="Proteomes" id="UP001257909"/>
    </source>
</evidence>
<feature type="domain" description="GGDEF" evidence="5">
    <location>
        <begin position="459"/>
        <end position="590"/>
    </location>
</feature>
<dbReference type="InterPro" id="IPR019734">
    <property type="entry name" value="TPR_rpt"/>
</dbReference>